<sequence length="99" mass="10772">MDAEFGVGRTVGFWVHRGPVDGQPHARFEGAVVEEMSLRTRVRFDERPTAPPVPPSASTVTVFSPVVPRKWPHTVAAMAVLRALRGVPVLASALEEQDS</sequence>
<dbReference type="Proteomes" id="UP000605784">
    <property type="component" value="Unassembled WGS sequence"/>
</dbReference>
<dbReference type="EMBL" id="BMOU01000002">
    <property type="protein sequence ID" value="GGN92456.1"/>
    <property type="molecule type" value="Genomic_DNA"/>
</dbReference>
<evidence type="ECO:0000313" key="1">
    <source>
        <dbReference type="EMBL" id="GGN92456.1"/>
    </source>
</evidence>
<evidence type="ECO:0000313" key="2">
    <source>
        <dbReference type="Proteomes" id="UP000605784"/>
    </source>
</evidence>
<organism evidence="1 2">
    <name type="scientific">Haloarcula pellucida</name>
    <dbReference type="NCBI Taxonomy" id="1427151"/>
    <lineage>
        <taxon>Archaea</taxon>
        <taxon>Methanobacteriati</taxon>
        <taxon>Methanobacteriota</taxon>
        <taxon>Stenosarchaea group</taxon>
        <taxon>Halobacteria</taxon>
        <taxon>Halobacteriales</taxon>
        <taxon>Haloarculaceae</taxon>
        <taxon>Haloarcula</taxon>
    </lineage>
</organism>
<proteinExistence type="predicted"/>
<name>A0A830GKR7_9EURY</name>
<dbReference type="RefSeq" id="WP_188996379.1">
    <property type="nucleotide sequence ID" value="NZ_BMOU01000002.1"/>
</dbReference>
<protein>
    <submittedName>
        <fullName evidence="1">Uncharacterized protein</fullName>
    </submittedName>
</protein>
<keyword evidence="2" id="KW-1185">Reference proteome</keyword>
<reference evidence="1" key="2">
    <citation type="submission" date="2020-09" db="EMBL/GenBank/DDBJ databases">
        <authorList>
            <person name="Sun Q."/>
            <person name="Ohkuma M."/>
        </authorList>
    </citation>
    <scope>NUCLEOTIDE SEQUENCE</scope>
    <source>
        <strain evidence="1">JCM 17820</strain>
    </source>
</reference>
<accession>A0A830GKR7</accession>
<reference evidence="1" key="1">
    <citation type="journal article" date="2014" name="Int. J. Syst. Evol. Microbiol.">
        <title>Complete genome sequence of Corynebacterium casei LMG S-19264T (=DSM 44701T), isolated from a smear-ripened cheese.</title>
        <authorList>
            <consortium name="US DOE Joint Genome Institute (JGI-PGF)"/>
            <person name="Walter F."/>
            <person name="Albersmeier A."/>
            <person name="Kalinowski J."/>
            <person name="Ruckert C."/>
        </authorList>
    </citation>
    <scope>NUCLEOTIDE SEQUENCE</scope>
    <source>
        <strain evidence="1">JCM 17820</strain>
    </source>
</reference>
<dbReference type="AlphaFoldDB" id="A0A830GKR7"/>
<gene>
    <name evidence="1" type="ORF">GCM10009030_16690</name>
</gene>
<comment type="caution">
    <text evidence="1">The sequence shown here is derived from an EMBL/GenBank/DDBJ whole genome shotgun (WGS) entry which is preliminary data.</text>
</comment>